<dbReference type="Pfam" id="PF12256">
    <property type="entry name" value="TcdB_toxin_midN"/>
    <property type="match status" value="1"/>
</dbReference>
<sequence length="639" mass="70252">MLFDRRFLTALFCACASFAHASEDETDPGFSETPAPIAEDHGAGSEAVTEASEETASVAAAAVPPGDWVTQPDTRPFELGMPYEMQSDGAFRYVFPLEMPAFRGLEPKLNLNYASLSRPISLESFLGDGWRVGGLSKIERTSITGGTPDYANTKDILQLDGEELLACADFGGDYPADYKADNPSASCDAGGKLVTIHDNFLKITVSGDRGAKDTTFTVYRKDGVRLKYETLGAVADIDVPASSGWYAPLYNRVWLLTEIRDLQSTPNVVAIRYLVSNEGYGYAYRPWDIQYASYRINFNYAEVDSGFASQLVKKPGLTSRLNQRLTDIVVSYDGAALRRYTLNADRTNAQHYVLKRIEEKFPTDIAHTTSFVSQAYLTPYNDSVGQFALLQKVTNRTGGVTNVTYAPNTDASVVQNDGISGDRRLVKEISQEDGRGNTVNRARFLYTDGFYDTARERSLGFRKVRATLPTISGESSAPYVESIYDNESYRYNGVLSKITRFVNGEEALRIDYDYATKTSGKGPWKATLSRTMYETWDGGSYVQSITTYAANKFGENTRISAIGYSDAGATDLDPGDTLVTNLTYAPDTAKYIVANPTQVDYRTAGGTLIARNTFAYDGRGNLTEVKGWTGTASETRRVA</sequence>
<feature type="region of interest" description="Disordered" evidence="1">
    <location>
        <begin position="23"/>
        <end position="45"/>
    </location>
</feature>
<feature type="non-terminal residue" evidence="4">
    <location>
        <position position="639"/>
    </location>
</feature>
<comment type="caution">
    <text evidence="4">The sequence shown here is derived from an EMBL/GenBank/DDBJ whole genome shotgun (WGS) entry which is preliminary data.</text>
</comment>
<gene>
    <name evidence="4" type="ORF">DI556_12995</name>
</gene>
<name>A0A2W5N8W6_RHOSU</name>
<keyword evidence="2" id="KW-0732">Signal</keyword>
<evidence type="ECO:0000313" key="5">
    <source>
        <dbReference type="Proteomes" id="UP000249185"/>
    </source>
</evidence>
<feature type="domain" description="Insecticide toxin TcdB middle/N-terminal" evidence="3">
    <location>
        <begin position="384"/>
        <end position="487"/>
    </location>
</feature>
<dbReference type="AlphaFoldDB" id="A0A2W5N8W6"/>
<accession>A0A2W5N8W6</accession>
<evidence type="ECO:0000259" key="3">
    <source>
        <dbReference type="Pfam" id="PF12256"/>
    </source>
</evidence>
<proteinExistence type="predicted"/>
<dbReference type="EMBL" id="QFPW01000010">
    <property type="protein sequence ID" value="PZQ48729.1"/>
    <property type="molecule type" value="Genomic_DNA"/>
</dbReference>
<dbReference type="InterPro" id="IPR022045">
    <property type="entry name" value="TcdB_toxin_mid/N"/>
</dbReference>
<feature type="signal peptide" evidence="2">
    <location>
        <begin position="1"/>
        <end position="21"/>
    </location>
</feature>
<evidence type="ECO:0000256" key="2">
    <source>
        <dbReference type="SAM" id="SignalP"/>
    </source>
</evidence>
<reference evidence="4 5" key="1">
    <citation type="submission" date="2017-08" db="EMBL/GenBank/DDBJ databases">
        <title>Infants hospitalized years apart are colonized by the same room-sourced microbial strains.</title>
        <authorList>
            <person name="Brooks B."/>
            <person name="Olm M.R."/>
            <person name="Firek B.A."/>
            <person name="Baker R."/>
            <person name="Thomas B.C."/>
            <person name="Morowitz M.J."/>
            <person name="Banfield J.F."/>
        </authorList>
    </citation>
    <scope>NUCLEOTIDE SEQUENCE [LARGE SCALE GENOMIC DNA]</scope>
    <source>
        <strain evidence="4">S2_005_002_R2_34</strain>
    </source>
</reference>
<evidence type="ECO:0000256" key="1">
    <source>
        <dbReference type="SAM" id="MobiDB-lite"/>
    </source>
</evidence>
<protein>
    <recommendedName>
        <fullName evidence="3">Insecticide toxin TcdB middle/N-terminal domain-containing protein</fullName>
    </recommendedName>
</protein>
<evidence type="ECO:0000313" key="4">
    <source>
        <dbReference type="EMBL" id="PZQ48729.1"/>
    </source>
</evidence>
<feature type="chain" id="PRO_5016034020" description="Insecticide toxin TcdB middle/N-terminal domain-containing protein" evidence="2">
    <location>
        <begin position="22"/>
        <end position="639"/>
    </location>
</feature>
<dbReference type="Proteomes" id="UP000249185">
    <property type="component" value="Unassembled WGS sequence"/>
</dbReference>
<organism evidence="4 5">
    <name type="scientific">Rhodovulum sulfidophilum</name>
    <name type="common">Rhodobacter sulfidophilus</name>
    <dbReference type="NCBI Taxonomy" id="35806"/>
    <lineage>
        <taxon>Bacteria</taxon>
        <taxon>Pseudomonadati</taxon>
        <taxon>Pseudomonadota</taxon>
        <taxon>Alphaproteobacteria</taxon>
        <taxon>Rhodobacterales</taxon>
        <taxon>Paracoccaceae</taxon>
        <taxon>Rhodovulum</taxon>
    </lineage>
</organism>